<dbReference type="Pfam" id="PF00520">
    <property type="entry name" value="Ion_trans"/>
    <property type="match status" value="1"/>
</dbReference>
<keyword evidence="3 6" id="KW-1133">Transmembrane helix</keyword>
<dbReference type="PANTHER" id="PTHR10217">
    <property type="entry name" value="VOLTAGE AND LIGAND GATED POTASSIUM CHANNEL"/>
    <property type="match status" value="1"/>
</dbReference>
<dbReference type="GO" id="GO:0042391">
    <property type="term" value="P:regulation of membrane potential"/>
    <property type="evidence" value="ECO:0007669"/>
    <property type="project" value="TreeGrafter"/>
</dbReference>
<protein>
    <recommendedName>
        <fullName evidence="7">Ion transport domain-containing protein</fullName>
    </recommendedName>
</protein>
<evidence type="ECO:0000256" key="4">
    <source>
        <dbReference type="ARBA" id="ARBA00023136"/>
    </source>
</evidence>
<evidence type="ECO:0000313" key="8">
    <source>
        <dbReference type="EMBL" id="KAK3271480.1"/>
    </source>
</evidence>
<feature type="compositionally biased region" description="Polar residues" evidence="5">
    <location>
        <begin position="50"/>
        <end position="64"/>
    </location>
</feature>
<dbReference type="GO" id="GO:0005886">
    <property type="term" value="C:plasma membrane"/>
    <property type="evidence" value="ECO:0007669"/>
    <property type="project" value="TreeGrafter"/>
</dbReference>
<feature type="non-terminal residue" evidence="8">
    <location>
        <position position="511"/>
    </location>
</feature>
<name>A0AAE0G4L1_9CHLO</name>
<evidence type="ECO:0000256" key="5">
    <source>
        <dbReference type="SAM" id="MobiDB-lite"/>
    </source>
</evidence>
<keyword evidence="9" id="KW-1185">Reference proteome</keyword>
<reference evidence="8 9" key="1">
    <citation type="journal article" date="2015" name="Genome Biol. Evol.">
        <title>Comparative Genomics of a Bacterivorous Green Alga Reveals Evolutionary Causalities and Consequences of Phago-Mixotrophic Mode of Nutrition.</title>
        <authorList>
            <person name="Burns J.A."/>
            <person name="Paasch A."/>
            <person name="Narechania A."/>
            <person name="Kim E."/>
        </authorList>
    </citation>
    <scope>NUCLEOTIDE SEQUENCE [LARGE SCALE GENOMIC DNA]</scope>
    <source>
        <strain evidence="8 9">PLY_AMNH</strain>
    </source>
</reference>
<dbReference type="PRINTS" id="PR01463">
    <property type="entry name" value="EAGCHANLFMLY"/>
</dbReference>
<comment type="caution">
    <text evidence="8">The sequence shown here is derived from an EMBL/GenBank/DDBJ whole genome shotgun (WGS) entry which is preliminary data.</text>
</comment>
<feature type="domain" description="Ion transport" evidence="7">
    <location>
        <begin position="206"/>
        <end position="436"/>
    </location>
</feature>
<dbReference type="PANTHER" id="PTHR10217:SF435">
    <property type="entry name" value="POTASSIUM VOLTAGE-GATED CHANNEL PROTEIN EAG"/>
    <property type="match status" value="1"/>
</dbReference>
<dbReference type="GO" id="GO:0005249">
    <property type="term" value="F:voltage-gated potassium channel activity"/>
    <property type="evidence" value="ECO:0007669"/>
    <property type="project" value="InterPro"/>
</dbReference>
<organism evidence="8 9">
    <name type="scientific">Cymbomonas tetramitiformis</name>
    <dbReference type="NCBI Taxonomy" id="36881"/>
    <lineage>
        <taxon>Eukaryota</taxon>
        <taxon>Viridiplantae</taxon>
        <taxon>Chlorophyta</taxon>
        <taxon>Pyramimonadophyceae</taxon>
        <taxon>Pyramimonadales</taxon>
        <taxon>Pyramimonadaceae</taxon>
        <taxon>Cymbomonas</taxon>
    </lineage>
</organism>
<gene>
    <name evidence="8" type="ORF">CYMTET_20173</name>
</gene>
<feature type="transmembrane region" description="Helical" evidence="6">
    <location>
        <begin position="238"/>
        <end position="259"/>
    </location>
</feature>
<evidence type="ECO:0000256" key="6">
    <source>
        <dbReference type="SAM" id="Phobius"/>
    </source>
</evidence>
<feature type="transmembrane region" description="Helical" evidence="6">
    <location>
        <begin position="207"/>
        <end position="226"/>
    </location>
</feature>
<dbReference type="InterPro" id="IPR003938">
    <property type="entry name" value="K_chnl_volt-dep_EAG/ELK/ERG"/>
</dbReference>
<evidence type="ECO:0000259" key="7">
    <source>
        <dbReference type="Pfam" id="PF00520"/>
    </source>
</evidence>
<feature type="region of interest" description="Disordered" evidence="5">
    <location>
        <begin position="110"/>
        <end position="129"/>
    </location>
</feature>
<dbReference type="Gene3D" id="1.10.287.630">
    <property type="entry name" value="Helix hairpin bin"/>
    <property type="match status" value="1"/>
</dbReference>
<keyword evidence="2 6" id="KW-0812">Transmembrane</keyword>
<comment type="subcellular location">
    <subcellularLocation>
        <location evidence="1">Membrane</location>
        <topology evidence="1">Multi-pass membrane protein</topology>
    </subcellularLocation>
</comment>
<dbReference type="InterPro" id="IPR005821">
    <property type="entry name" value="Ion_trans_dom"/>
</dbReference>
<dbReference type="EMBL" id="LGRX02009711">
    <property type="protein sequence ID" value="KAK3271480.1"/>
    <property type="molecule type" value="Genomic_DNA"/>
</dbReference>
<dbReference type="Gene3D" id="1.10.287.70">
    <property type="match status" value="1"/>
</dbReference>
<accession>A0AAE0G4L1</accession>
<feature type="transmembrane region" description="Helical" evidence="6">
    <location>
        <begin position="408"/>
        <end position="429"/>
    </location>
</feature>
<evidence type="ECO:0000256" key="2">
    <source>
        <dbReference type="ARBA" id="ARBA00022692"/>
    </source>
</evidence>
<feature type="compositionally biased region" description="Polar residues" evidence="5">
    <location>
        <begin position="77"/>
        <end position="88"/>
    </location>
</feature>
<dbReference type="AlphaFoldDB" id="A0AAE0G4L1"/>
<evidence type="ECO:0000313" key="9">
    <source>
        <dbReference type="Proteomes" id="UP001190700"/>
    </source>
</evidence>
<dbReference type="Proteomes" id="UP001190700">
    <property type="component" value="Unassembled WGS sequence"/>
</dbReference>
<keyword evidence="4 6" id="KW-0472">Membrane</keyword>
<dbReference type="SUPFAM" id="SSF81324">
    <property type="entry name" value="Voltage-gated potassium channels"/>
    <property type="match status" value="1"/>
</dbReference>
<feature type="region of interest" description="Disordered" evidence="5">
    <location>
        <begin position="50"/>
        <end position="98"/>
    </location>
</feature>
<proteinExistence type="predicted"/>
<sequence length="511" mass="58320">MSSEVQRVKPAERMEIEECNEEIQISPTDLPVDEIHALSDTARYASDTQGCTMQTTPRNYTTPSKEVMVPRAEDAWTPQTTTPISQRNSPRETPGSSAWKRAFARIPDIATPRDTAKQTSRRSRATTSRLSQLVQAMSAAETVTAGDANLKVLNADGHMGTQQEERENYKINSRLKTIVFDAIRDGSDLTDAVGFFIDPRSPARNNWDLFMIIFVMYNTVFIPYQMSFKTPPSEVREAFEVVIDLLFLLDIVLNFYTAYFDSNGRLVASREEIKKTYLRTWFPIDLLASFPLEHIMLIFGANASSDTQVFSLLKFPRLLRLGRLLKYLNKMKNSDMVLVIRIVELVVLVGLICHWMGCAWHMTCEVSEACADRLETMSPMDIYLDAYYVATLSLMGDGIDTDSRMQKVMVICMTLFGSFMMAVVFGSVANMVNRLNMKEAYHSQKVDSLNDVMRYLELPMNIQERIRQHHEYAWMRYRDMEGGIEGFAKLLPTSLAEEVLYSFHSSLLEEK</sequence>
<dbReference type="InterPro" id="IPR050818">
    <property type="entry name" value="KCNH_animal-type"/>
</dbReference>
<evidence type="ECO:0000256" key="3">
    <source>
        <dbReference type="ARBA" id="ARBA00022989"/>
    </source>
</evidence>
<feature type="transmembrane region" description="Helical" evidence="6">
    <location>
        <begin position="336"/>
        <end position="357"/>
    </location>
</feature>
<evidence type="ECO:0000256" key="1">
    <source>
        <dbReference type="ARBA" id="ARBA00004141"/>
    </source>
</evidence>